<evidence type="ECO:0000259" key="4">
    <source>
        <dbReference type="Pfam" id="PF17118"/>
    </source>
</evidence>
<accession>A0ABT3DFR3</accession>
<dbReference type="Pfam" id="PF11611">
    <property type="entry name" value="DUF4352"/>
    <property type="match status" value="1"/>
</dbReference>
<feature type="signal peptide" evidence="2">
    <location>
        <begin position="1"/>
        <end position="21"/>
    </location>
</feature>
<dbReference type="InterPro" id="IPR029050">
    <property type="entry name" value="Immunoprotect_excell_Ig-like"/>
</dbReference>
<dbReference type="RefSeq" id="WP_264142555.1">
    <property type="nucleotide sequence ID" value="NZ_JAOYEY010000035.1"/>
</dbReference>
<dbReference type="Gene3D" id="2.60.40.1240">
    <property type="match status" value="1"/>
</dbReference>
<reference evidence="5 6" key="1">
    <citation type="submission" date="2022-10" db="EMBL/GenBank/DDBJ databases">
        <title>Draft genome assembly of moderately radiation resistant bacterium Metabacillus halosaccharovorans.</title>
        <authorList>
            <person name="Pal S."/>
            <person name="Gopinathan A."/>
        </authorList>
    </citation>
    <scope>NUCLEOTIDE SEQUENCE [LARGE SCALE GENOMIC DNA]</scope>
    <source>
        <strain evidence="5 6">VITHBRA001</strain>
    </source>
</reference>
<name>A0ABT3DFR3_9BACI</name>
<evidence type="ECO:0000313" key="6">
    <source>
        <dbReference type="Proteomes" id="UP001526147"/>
    </source>
</evidence>
<evidence type="ECO:0000256" key="1">
    <source>
        <dbReference type="ARBA" id="ARBA00022729"/>
    </source>
</evidence>
<protein>
    <submittedName>
        <fullName evidence="5">DUF4352 domain-containing protein</fullName>
    </submittedName>
</protein>
<feature type="domain" description="DUF4352" evidence="3">
    <location>
        <begin position="42"/>
        <end position="148"/>
    </location>
</feature>
<sequence length="354" mass="39920">MIKKRISLVLSMLVVIMLAAACSSSTTSKEEKEKETGKNENASVEIKVDNAEYTLPSEYDNVSEDQLVLKIDVEMTNKRKETIDIEPPSFALYQGDTKATEGEPEDYKQKLEYTRLTEGKKIKGSLFYIVDKGEKYQLVYTPLAYGDKEEDPIEIEIDGADEKLLKTADKLQDPAKALSAYLDILFYNVENPRFEKLTGEKKDALLEEFDAAIIEGFSSATYMSEDQLDQKVVVSLVNSMKAAFKEKVGATTITKTSNGKEAIVELKGKPLDVPSLQPILEQEMEKFITSNPNATEAEALNFVFEKMGKEFKNVTTAEEVIVEIQMVKHGEDQWKIDPDDYRSEDIATPFVKFY</sequence>
<keyword evidence="6" id="KW-1185">Reference proteome</keyword>
<dbReference type="PROSITE" id="PS51257">
    <property type="entry name" value="PROKAR_LIPOPROTEIN"/>
    <property type="match status" value="1"/>
</dbReference>
<feature type="domain" description="DUF5105" evidence="4">
    <location>
        <begin position="164"/>
        <end position="350"/>
    </location>
</feature>
<evidence type="ECO:0000313" key="5">
    <source>
        <dbReference type="EMBL" id="MCV9885851.1"/>
    </source>
</evidence>
<gene>
    <name evidence="5" type="ORF">OIH86_09300</name>
</gene>
<evidence type="ECO:0000256" key="2">
    <source>
        <dbReference type="SAM" id="SignalP"/>
    </source>
</evidence>
<comment type="caution">
    <text evidence="5">The sequence shown here is derived from an EMBL/GenBank/DDBJ whole genome shotgun (WGS) entry which is preliminary data.</text>
</comment>
<proteinExistence type="predicted"/>
<keyword evidence="1 2" id="KW-0732">Signal</keyword>
<feature type="chain" id="PRO_5045052992" evidence="2">
    <location>
        <begin position="22"/>
        <end position="354"/>
    </location>
</feature>
<organism evidence="5 6">
    <name type="scientific">Metabacillus halosaccharovorans</name>
    <dbReference type="NCBI Taxonomy" id="930124"/>
    <lineage>
        <taxon>Bacteria</taxon>
        <taxon>Bacillati</taxon>
        <taxon>Bacillota</taxon>
        <taxon>Bacilli</taxon>
        <taxon>Bacillales</taxon>
        <taxon>Bacillaceae</taxon>
        <taxon>Metabacillus</taxon>
    </lineage>
</organism>
<dbReference type="EMBL" id="JAOYEY010000035">
    <property type="protein sequence ID" value="MCV9885851.1"/>
    <property type="molecule type" value="Genomic_DNA"/>
</dbReference>
<dbReference type="Proteomes" id="UP001526147">
    <property type="component" value="Unassembled WGS sequence"/>
</dbReference>
<dbReference type="Pfam" id="PF17118">
    <property type="entry name" value="DUF5105"/>
    <property type="match status" value="1"/>
</dbReference>
<dbReference type="InterPro" id="IPR029051">
    <property type="entry name" value="DUF4352"/>
</dbReference>
<evidence type="ECO:0000259" key="3">
    <source>
        <dbReference type="Pfam" id="PF11611"/>
    </source>
</evidence>
<dbReference type="InterPro" id="IPR031343">
    <property type="entry name" value="DUF5105"/>
</dbReference>